<comment type="caution">
    <text evidence="2">The sequence shown here is derived from an EMBL/GenBank/DDBJ whole genome shotgun (WGS) entry which is preliminary data.</text>
</comment>
<keyword evidence="1" id="KW-0472">Membrane</keyword>
<evidence type="ECO:0000313" key="3">
    <source>
        <dbReference type="Proteomes" id="UP001151760"/>
    </source>
</evidence>
<dbReference type="EMBL" id="BQNB010013020">
    <property type="protein sequence ID" value="GJT10844.1"/>
    <property type="molecule type" value="Genomic_DNA"/>
</dbReference>
<evidence type="ECO:0000313" key="2">
    <source>
        <dbReference type="EMBL" id="GJT10844.1"/>
    </source>
</evidence>
<sequence length="219" mass="24729">MLKNQNVIKCHVYYPVNDLKEEVTNVVLYVLTKFKNAAKLMMTRRRLPLAHVSNKPPQEPIGKAEASTSGTWKQQYCKRFPCPSDAFHLQASLVLHPLSTISTWQSNTTIHIDMVLGLGSLLDMPMLCVLTLLSFLIILEPIRSNMLMARLATKSAKPDGQCYLPFEKVDEFMEALSACYSQDSFQKEFGHETSDMLWKHLGGIDNCLVAIIQGTYDDT</sequence>
<keyword evidence="3" id="KW-1185">Reference proteome</keyword>
<dbReference type="InterPro" id="IPR043502">
    <property type="entry name" value="DNA/RNA_pol_sf"/>
</dbReference>
<keyword evidence="1" id="KW-1133">Transmembrane helix</keyword>
<feature type="transmembrane region" description="Helical" evidence="1">
    <location>
        <begin position="115"/>
        <end position="139"/>
    </location>
</feature>
<evidence type="ECO:0000256" key="1">
    <source>
        <dbReference type="SAM" id="Phobius"/>
    </source>
</evidence>
<dbReference type="PANTHER" id="PTHR45990:SF1">
    <property type="entry name" value="DNA REPAIR PROTEIN REV1"/>
    <property type="match status" value="1"/>
</dbReference>
<dbReference type="Gene3D" id="3.30.70.270">
    <property type="match status" value="1"/>
</dbReference>
<reference evidence="2" key="2">
    <citation type="submission" date="2022-01" db="EMBL/GenBank/DDBJ databases">
        <authorList>
            <person name="Yamashiro T."/>
            <person name="Shiraishi A."/>
            <person name="Satake H."/>
            <person name="Nakayama K."/>
        </authorList>
    </citation>
    <scope>NUCLEOTIDE SEQUENCE</scope>
</reference>
<reference evidence="2" key="1">
    <citation type="journal article" date="2022" name="Int. J. Mol. Sci.">
        <title>Draft Genome of Tanacetum Coccineum: Genomic Comparison of Closely Related Tanacetum-Family Plants.</title>
        <authorList>
            <person name="Yamashiro T."/>
            <person name="Shiraishi A."/>
            <person name="Nakayama K."/>
            <person name="Satake H."/>
        </authorList>
    </citation>
    <scope>NUCLEOTIDE SEQUENCE</scope>
</reference>
<accession>A0ABQ5BBP8</accession>
<dbReference type="Proteomes" id="UP001151760">
    <property type="component" value="Unassembled WGS sequence"/>
</dbReference>
<dbReference type="PANTHER" id="PTHR45990">
    <property type="entry name" value="DNA REPAIR PROTEIN REV1"/>
    <property type="match status" value="1"/>
</dbReference>
<organism evidence="2 3">
    <name type="scientific">Tanacetum coccineum</name>
    <dbReference type="NCBI Taxonomy" id="301880"/>
    <lineage>
        <taxon>Eukaryota</taxon>
        <taxon>Viridiplantae</taxon>
        <taxon>Streptophyta</taxon>
        <taxon>Embryophyta</taxon>
        <taxon>Tracheophyta</taxon>
        <taxon>Spermatophyta</taxon>
        <taxon>Magnoliopsida</taxon>
        <taxon>eudicotyledons</taxon>
        <taxon>Gunneridae</taxon>
        <taxon>Pentapetalae</taxon>
        <taxon>asterids</taxon>
        <taxon>campanulids</taxon>
        <taxon>Asterales</taxon>
        <taxon>Asteraceae</taxon>
        <taxon>Asteroideae</taxon>
        <taxon>Anthemideae</taxon>
        <taxon>Anthemidinae</taxon>
        <taxon>Tanacetum</taxon>
    </lineage>
</organism>
<protein>
    <submittedName>
        <fullName evidence="2">Uncharacterized protein</fullName>
    </submittedName>
</protein>
<proteinExistence type="predicted"/>
<name>A0ABQ5BBP8_9ASTR</name>
<keyword evidence="1" id="KW-0812">Transmembrane</keyword>
<dbReference type="SUPFAM" id="SSF56672">
    <property type="entry name" value="DNA/RNA polymerases"/>
    <property type="match status" value="1"/>
</dbReference>
<dbReference type="InterPro" id="IPR043128">
    <property type="entry name" value="Rev_trsase/Diguanyl_cyclase"/>
</dbReference>
<gene>
    <name evidence="2" type="ORF">Tco_0857886</name>
</gene>